<protein>
    <submittedName>
        <fullName evidence="2">Acetyltransferase</fullName>
    </submittedName>
</protein>
<dbReference type="AlphaFoldDB" id="A0A1S1RIS4"/>
<evidence type="ECO:0000313" key="3">
    <source>
        <dbReference type="Proteomes" id="UP000179769"/>
    </source>
</evidence>
<gene>
    <name evidence="2" type="ORF">BBK14_01940</name>
</gene>
<dbReference type="Proteomes" id="UP000179769">
    <property type="component" value="Unassembled WGS sequence"/>
</dbReference>
<comment type="caution">
    <text evidence="2">The sequence shown here is derived from an EMBL/GenBank/DDBJ whole genome shotgun (WGS) entry which is preliminary data.</text>
</comment>
<evidence type="ECO:0000256" key="1">
    <source>
        <dbReference type="SAM" id="MobiDB-lite"/>
    </source>
</evidence>
<feature type="region of interest" description="Disordered" evidence="1">
    <location>
        <begin position="85"/>
        <end position="110"/>
    </location>
</feature>
<keyword evidence="2" id="KW-0808">Transferase</keyword>
<reference evidence="3" key="1">
    <citation type="submission" date="2016-07" db="EMBL/GenBank/DDBJ databases">
        <title>Frankia sp. NRRL B-16219 Genome sequencing.</title>
        <authorList>
            <person name="Ghodhbane-Gtari F."/>
            <person name="Swanson E."/>
            <person name="Gueddou A."/>
            <person name="Louati M."/>
            <person name="Nouioui I."/>
            <person name="Hezbri K."/>
            <person name="Abebe-Akele F."/>
            <person name="Simpson S."/>
            <person name="Morris K."/>
            <person name="Thomas K."/>
            <person name="Gtari M."/>
            <person name="Tisa L.S."/>
        </authorList>
    </citation>
    <scope>NUCLEOTIDE SEQUENCE [LARGE SCALE GENOMIC DNA]</scope>
    <source>
        <strain evidence="3">NRRL B-16219</strain>
    </source>
</reference>
<evidence type="ECO:0000313" key="2">
    <source>
        <dbReference type="EMBL" id="OHV46633.1"/>
    </source>
</evidence>
<dbReference type="GO" id="GO:0016740">
    <property type="term" value="F:transferase activity"/>
    <property type="evidence" value="ECO:0007669"/>
    <property type="project" value="UniProtKB-KW"/>
</dbReference>
<dbReference type="RefSeq" id="WP_071059516.1">
    <property type="nucleotide sequence ID" value="NZ_MAXA01000002.1"/>
</dbReference>
<keyword evidence="3" id="KW-1185">Reference proteome</keyword>
<sequence>MTDPTSTNAEAFDEWAIVELMGHVRRAGRVREQDIAGVGFLRLDIPTGPDSTITQLISPKAIYAITPTTEDLARKAAGRWIPEPVQRWELQPRPAAPAPSRSVFDDEGPF</sequence>
<proteinExistence type="predicted"/>
<dbReference type="OrthoDB" id="965837at2"/>
<name>A0A1S1RIS4_9ACTN</name>
<accession>A0A1S1RIS4</accession>
<dbReference type="EMBL" id="MAXA01000002">
    <property type="protein sequence ID" value="OHV46633.1"/>
    <property type="molecule type" value="Genomic_DNA"/>
</dbReference>
<organism evidence="2 3">
    <name type="scientific">Parafrankia soli</name>
    <dbReference type="NCBI Taxonomy" id="2599596"/>
    <lineage>
        <taxon>Bacteria</taxon>
        <taxon>Bacillati</taxon>
        <taxon>Actinomycetota</taxon>
        <taxon>Actinomycetes</taxon>
        <taxon>Frankiales</taxon>
        <taxon>Frankiaceae</taxon>
        <taxon>Parafrankia</taxon>
    </lineage>
</organism>